<dbReference type="SMART" id="SM00248">
    <property type="entry name" value="ANK"/>
    <property type="match status" value="3"/>
</dbReference>
<dbReference type="EMBL" id="WHUW01000396">
    <property type="protein sequence ID" value="KAF8414967.1"/>
    <property type="molecule type" value="Genomic_DNA"/>
</dbReference>
<organism evidence="4 5">
    <name type="scientific">Boletus edulis BED1</name>
    <dbReference type="NCBI Taxonomy" id="1328754"/>
    <lineage>
        <taxon>Eukaryota</taxon>
        <taxon>Fungi</taxon>
        <taxon>Dikarya</taxon>
        <taxon>Basidiomycota</taxon>
        <taxon>Agaricomycotina</taxon>
        <taxon>Agaricomycetes</taxon>
        <taxon>Agaricomycetidae</taxon>
        <taxon>Boletales</taxon>
        <taxon>Boletineae</taxon>
        <taxon>Boletaceae</taxon>
        <taxon>Boletoideae</taxon>
        <taxon>Boletus</taxon>
    </lineage>
</organism>
<dbReference type="Gene3D" id="1.25.40.10">
    <property type="entry name" value="Tetratricopeptide repeat domain"/>
    <property type="match status" value="1"/>
</dbReference>
<feature type="repeat" description="ANK" evidence="1">
    <location>
        <begin position="103"/>
        <end position="135"/>
    </location>
</feature>
<protein>
    <recommendedName>
        <fullName evidence="3">Heterokaryon incompatibility domain-containing protein</fullName>
    </recommendedName>
</protein>
<dbReference type="PANTHER" id="PTHR10622">
    <property type="entry name" value="HET DOMAIN-CONTAINING PROTEIN"/>
    <property type="match status" value="1"/>
</dbReference>
<dbReference type="PROSITE" id="PS50297">
    <property type="entry name" value="ANK_REP_REGION"/>
    <property type="match status" value="2"/>
</dbReference>
<dbReference type="Gene3D" id="1.25.40.20">
    <property type="entry name" value="Ankyrin repeat-containing domain"/>
    <property type="match status" value="1"/>
</dbReference>
<evidence type="ECO:0000313" key="5">
    <source>
        <dbReference type="Proteomes" id="UP001194468"/>
    </source>
</evidence>
<dbReference type="Proteomes" id="UP001194468">
    <property type="component" value="Unassembled WGS sequence"/>
</dbReference>
<dbReference type="InterPro" id="IPR002110">
    <property type="entry name" value="Ankyrin_rpt"/>
</dbReference>
<evidence type="ECO:0000256" key="2">
    <source>
        <dbReference type="SAM" id="MobiDB-lite"/>
    </source>
</evidence>
<proteinExistence type="predicted"/>
<gene>
    <name evidence="4" type="ORF">L210DRAFT_3589028</name>
</gene>
<reference evidence="4" key="1">
    <citation type="submission" date="2019-10" db="EMBL/GenBank/DDBJ databases">
        <authorList>
            <consortium name="DOE Joint Genome Institute"/>
            <person name="Kuo A."/>
            <person name="Miyauchi S."/>
            <person name="Kiss E."/>
            <person name="Drula E."/>
            <person name="Kohler A."/>
            <person name="Sanchez-Garcia M."/>
            <person name="Andreopoulos B."/>
            <person name="Barry K.W."/>
            <person name="Bonito G."/>
            <person name="Buee M."/>
            <person name="Carver A."/>
            <person name="Chen C."/>
            <person name="Cichocki N."/>
            <person name="Clum A."/>
            <person name="Culley D."/>
            <person name="Crous P.W."/>
            <person name="Fauchery L."/>
            <person name="Girlanda M."/>
            <person name="Hayes R."/>
            <person name="Keri Z."/>
            <person name="LaButti K."/>
            <person name="Lipzen A."/>
            <person name="Lombard V."/>
            <person name="Magnuson J."/>
            <person name="Maillard F."/>
            <person name="Morin E."/>
            <person name="Murat C."/>
            <person name="Nolan M."/>
            <person name="Ohm R."/>
            <person name="Pangilinan J."/>
            <person name="Pereira M."/>
            <person name="Perotto S."/>
            <person name="Peter M."/>
            <person name="Riley R."/>
            <person name="Sitrit Y."/>
            <person name="Stielow B."/>
            <person name="Szollosi G."/>
            <person name="Zifcakova L."/>
            <person name="Stursova M."/>
            <person name="Spatafora J.W."/>
            <person name="Tedersoo L."/>
            <person name="Vaario L.-M."/>
            <person name="Yamada A."/>
            <person name="Yan M."/>
            <person name="Wang P."/>
            <person name="Xu J."/>
            <person name="Bruns T."/>
            <person name="Baldrian P."/>
            <person name="Vilgalys R."/>
            <person name="Henrissat B."/>
            <person name="Grigoriev I.V."/>
            <person name="Hibbett D."/>
            <person name="Nagy L.G."/>
            <person name="Martin F.M."/>
        </authorList>
    </citation>
    <scope>NUCLEOTIDE SEQUENCE</scope>
    <source>
        <strain evidence="4">BED1</strain>
    </source>
</reference>
<sequence length="939" mass="104351">MPPPSRNTRLHVKYNVTTDFPHLGLHSASASGDVGLVQYALSHGQPVNSVVDGVLPLHAACAGGNILVVNLLIECGADVNAPRLPRRYSDRNRDAAAPIVGTSGSTPLHFAAANGHLSIVRTLLSHGAISDRADKHGITPELIARQKGWIECADLLAQATSSLRSTSLSQQRPPPSRTVEHLEASIRKRLHFKRSVDHSLSGGTSDPEPKPSPGHPDNDPLPQYSRPADNSAPPNLFARRPSLPQALDEPPVQHSSKELERLGDAAVGAKRYNEAISHYSTALSLISSQTILIKRSKAWLATRSWKEALDDANQVVILYPSSPWGYEMKHAALHKIGDYDNAIEAFETMLSKMKNSSDPDVQRKGVEYISLSSTQATIRKIVQQTIRHLPRVLINTTTGCLHDRAEHASAFESLPVFKELVSSMTKRIDYVRIKREVRQYFQYVMLSHKWEDNEPLFQKVIHMAVYDLDESPTHHKLQGFCRIVRDAGFNWAWSDTCCIDKTDHFVLQEALVAMFRWYQGSTMVIVFLRGVRPSSPWGALAASVWNTRGWTLQEYIAAKVIRFYTEDWTLYRDLDLPNHKEYPEIISEMEQATGVSAPHLMALSPGLSSIREKLRLASTRETTLVEDAAYSLLGIFSVTGIPAIYGEGESSLGRLLAHVLTGSGDVSILAWIGESGSFNSCLPAHITVFNGPATSHLPRSIPDAEMETVIVALQPSPYLSRILRLNGRRNFDLDAALRLYDRLNDLPAAGFAASRMKLPCIVFQLPPLSTPNRTRAGHVYRADTVAFGTVEIKTRRDLSRMHSLYIVHPWLDALLGREDMHRGAFAEDDVAPPPSLNTEEFFDNRDEDEGTDGPWHPGPEFRPHPVPIRMARTDKETQARRLVARLRQPFGALLLTLVSTGGRAVDYRRVAADSLITVQLREDVSLVDILDNVRVLEVL</sequence>
<evidence type="ECO:0000259" key="3">
    <source>
        <dbReference type="Pfam" id="PF06985"/>
    </source>
</evidence>
<dbReference type="AlphaFoldDB" id="A0AAD4G5G9"/>
<feature type="domain" description="Heterokaryon incompatibility" evidence="3">
    <location>
        <begin position="443"/>
        <end position="531"/>
    </location>
</feature>
<dbReference type="InterPro" id="IPR036770">
    <property type="entry name" value="Ankyrin_rpt-contain_sf"/>
</dbReference>
<dbReference type="PANTHER" id="PTHR10622:SF10">
    <property type="entry name" value="HET DOMAIN-CONTAINING PROTEIN"/>
    <property type="match status" value="1"/>
</dbReference>
<feature type="repeat" description="ANK" evidence="1">
    <location>
        <begin position="52"/>
        <end position="84"/>
    </location>
</feature>
<dbReference type="InterPro" id="IPR010730">
    <property type="entry name" value="HET"/>
</dbReference>
<keyword evidence="1" id="KW-0040">ANK repeat</keyword>
<evidence type="ECO:0000256" key="1">
    <source>
        <dbReference type="PROSITE-ProRule" id="PRU00023"/>
    </source>
</evidence>
<dbReference type="SUPFAM" id="SSF48452">
    <property type="entry name" value="TPR-like"/>
    <property type="match status" value="1"/>
</dbReference>
<feature type="region of interest" description="Disordered" evidence="2">
    <location>
        <begin position="193"/>
        <end position="257"/>
    </location>
</feature>
<dbReference type="PROSITE" id="PS50088">
    <property type="entry name" value="ANK_REPEAT"/>
    <property type="match status" value="2"/>
</dbReference>
<keyword evidence="5" id="KW-1185">Reference proteome</keyword>
<feature type="region of interest" description="Disordered" evidence="2">
    <location>
        <begin position="825"/>
        <end position="867"/>
    </location>
</feature>
<dbReference type="Pfam" id="PF12796">
    <property type="entry name" value="Ank_2"/>
    <property type="match status" value="2"/>
</dbReference>
<dbReference type="SUPFAM" id="SSF48403">
    <property type="entry name" value="Ankyrin repeat"/>
    <property type="match status" value="1"/>
</dbReference>
<dbReference type="InterPro" id="IPR011990">
    <property type="entry name" value="TPR-like_helical_dom_sf"/>
</dbReference>
<accession>A0AAD4G5G9</accession>
<reference evidence="4" key="2">
    <citation type="journal article" date="2020" name="Nat. Commun.">
        <title>Large-scale genome sequencing of mycorrhizal fungi provides insights into the early evolution of symbiotic traits.</title>
        <authorList>
            <person name="Miyauchi S."/>
            <person name="Kiss E."/>
            <person name="Kuo A."/>
            <person name="Drula E."/>
            <person name="Kohler A."/>
            <person name="Sanchez-Garcia M."/>
            <person name="Morin E."/>
            <person name="Andreopoulos B."/>
            <person name="Barry K.W."/>
            <person name="Bonito G."/>
            <person name="Buee M."/>
            <person name="Carver A."/>
            <person name="Chen C."/>
            <person name="Cichocki N."/>
            <person name="Clum A."/>
            <person name="Culley D."/>
            <person name="Crous P.W."/>
            <person name="Fauchery L."/>
            <person name="Girlanda M."/>
            <person name="Hayes R.D."/>
            <person name="Keri Z."/>
            <person name="LaButti K."/>
            <person name="Lipzen A."/>
            <person name="Lombard V."/>
            <person name="Magnuson J."/>
            <person name="Maillard F."/>
            <person name="Murat C."/>
            <person name="Nolan M."/>
            <person name="Ohm R.A."/>
            <person name="Pangilinan J."/>
            <person name="Pereira M.F."/>
            <person name="Perotto S."/>
            <person name="Peter M."/>
            <person name="Pfister S."/>
            <person name="Riley R."/>
            <person name="Sitrit Y."/>
            <person name="Stielow J.B."/>
            <person name="Szollosi G."/>
            <person name="Zifcakova L."/>
            <person name="Stursova M."/>
            <person name="Spatafora J.W."/>
            <person name="Tedersoo L."/>
            <person name="Vaario L.M."/>
            <person name="Yamada A."/>
            <person name="Yan M."/>
            <person name="Wang P."/>
            <person name="Xu J."/>
            <person name="Bruns T."/>
            <person name="Baldrian P."/>
            <person name="Vilgalys R."/>
            <person name="Dunand C."/>
            <person name="Henrissat B."/>
            <person name="Grigoriev I.V."/>
            <person name="Hibbett D."/>
            <person name="Nagy L.G."/>
            <person name="Martin F.M."/>
        </authorList>
    </citation>
    <scope>NUCLEOTIDE SEQUENCE</scope>
    <source>
        <strain evidence="4">BED1</strain>
    </source>
</reference>
<name>A0AAD4G5G9_BOLED</name>
<evidence type="ECO:0000313" key="4">
    <source>
        <dbReference type="EMBL" id="KAF8414967.1"/>
    </source>
</evidence>
<comment type="caution">
    <text evidence="4">The sequence shown here is derived from an EMBL/GenBank/DDBJ whole genome shotgun (WGS) entry which is preliminary data.</text>
</comment>
<dbReference type="Pfam" id="PF06985">
    <property type="entry name" value="HET"/>
    <property type="match status" value="1"/>
</dbReference>